<keyword evidence="2" id="KW-1185">Reference proteome</keyword>
<organism evidence="1 2">
    <name type="scientific">Riccia fluitans</name>
    <dbReference type="NCBI Taxonomy" id="41844"/>
    <lineage>
        <taxon>Eukaryota</taxon>
        <taxon>Viridiplantae</taxon>
        <taxon>Streptophyta</taxon>
        <taxon>Embryophyta</taxon>
        <taxon>Marchantiophyta</taxon>
        <taxon>Marchantiopsida</taxon>
        <taxon>Marchantiidae</taxon>
        <taxon>Marchantiales</taxon>
        <taxon>Ricciaceae</taxon>
        <taxon>Riccia</taxon>
    </lineage>
</organism>
<name>A0ABD1Y4I9_9MARC</name>
<protein>
    <submittedName>
        <fullName evidence="1">Uncharacterized protein</fullName>
    </submittedName>
</protein>
<gene>
    <name evidence="1" type="ORF">R1flu_000772</name>
</gene>
<evidence type="ECO:0000313" key="2">
    <source>
        <dbReference type="Proteomes" id="UP001605036"/>
    </source>
</evidence>
<reference evidence="1 2" key="1">
    <citation type="submission" date="2024-09" db="EMBL/GenBank/DDBJ databases">
        <title>Chromosome-scale assembly of Riccia fluitans.</title>
        <authorList>
            <person name="Paukszto L."/>
            <person name="Sawicki J."/>
            <person name="Karawczyk K."/>
            <person name="Piernik-Szablinska J."/>
            <person name="Szczecinska M."/>
            <person name="Mazdziarz M."/>
        </authorList>
    </citation>
    <scope>NUCLEOTIDE SEQUENCE [LARGE SCALE GENOMIC DNA]</scope>
    <source>
        <strain evidence="1">Rf_01</strain>
        <tissue evidence="1">Aerial parts of the thallus</tissue>
    </source>
</reference>
<proteinExistence type="predicted"/>
<evidence type="ECO:0000313" key="1">
    <source>
        <dbReference type="EMBL" id="KAL2620567.1"/>
    </source>
</evidence>
<dbReference type="Proteomes" id="UP001605036">
    <property type="component" value="Unassembled WGS sequence"/>
</dbReference>
<sequence length="73" mass="8182">MIPRENLFSFVTSAAYCKHRLLSTLQPGLTSKSATPVEWMSSDEPFNFRGSGPSTLADDSRYSNMPCYLFGRL</sequence>
<dbReference type="EMBL" id="JBHFFA010000006">
    <property type="protein sequence ID" value="KAL2620567.1"/>
    <property type="molecule type" value="Genomic_DNA"/>
</dbReference>
<accession>A0ABD1Y4I9</accession>
<dbReference type="AlphaFoldDB" id="A0ABD1Y4I9"/>
<comment type="caution">
    <text evidence="1">The sequence shown here is derived from an EMBL/GenBank/DDBJ whole genome shotgun (WGS) entry which is preliminary data.</text>
</comment>